<feature type="coiled-coil region" evidence="1">
    <location>
        <begin position="46"/>
        <end position="73"/>
    </location>
</feature>
<evidence type="ECO:0000256" key="1">
    <source>
        <dbReference type="SAM" id="Coils"/>
    </source>
</evidence>
<name>A0A515DF53_9BURK</name>
<accession>A0A515DF53</accession>
<keyword evidence="3" id="KW-1185">Reference proteome</keyword>
<dbReference type="Pfam" id="PF04340">
    <property type="entry name" value="DUF484"/>
    <property type="match status" value="1"/>
</dbReference>
<dbReference type="AlphaFoldDB" id="A0A515DF53"/>
<dbReference type="EMBL" id="CP035503">
    <property type="protein sequence ID" value="QDL39056.1"/>
    <property type="molecule type" value="Genomic_DNA"/>
</dbReference>
<proteinExistence type="predicted"/>
<dbReference type="OrthoDB" id="8525200at2"/>
<dbReference type="KEGG" id="rhf:EUB48_18460"/>
<organism evidence="2 3">
    <name type="scientific">Rhodoferax sediminis</name>
    <dbReference type="NCBI Taxonomy" id="2509614"/>
    <lineage>
        <taxon>Bacteria</taxon>
        <taxon>Pseudomonadati</taxon>
        <taxon>Pseudomonadota</taxon>
        <taxon>Betaproteobacteria</taxon>
        <taxon>Burkholderiales</taxon>
        <taxon>Comamonadaceae</taxon>
        <taxon>Rhodoferax</taxon>
    </lineage>
</organism>
<protein>
    <submittedName>
        <fullName evidence="2">DUF484 family protein</fullName>
    </submittedName>
</protein>
<dbReference type="RefSeq" id="WP_142820512.1">
    <property type="nucleotide sequence ID" value="NZ_CP035503.1"/>
</dbReference>
<dbReference type="InterPro" id="IPR029016">
    <property type="entry name" value="GAF-like_dom_sf"/>
</dbReference>
<sequence length="229" mass="25230">MNINTMNPITEDDIANYLANTPDFFERHAQLLAAVQLTSPHGNRAVSLQERQAEMLRDKIRALEQRIMEMIRNGSENVVIADKLQRWTRELFLAPSARDLPRRIVDELQAQFVVPQAAIRVWDVAPAFAAEAFAKGVSDDAKIFASSLTTSYCGVNAGFEAVSWLQDPVTAQSLVLIPLRAGLAPQAFGLIVLASPDSQRFNSGMGTDFLERIAELASAALSRLRHPDA</sequence>
<dbReference type="PANTHER" id="PTHR38765">
    <property type="entry name" value="DUF484 DOMAIN-CONTAINING PROTEIN"/>
    <property type="match status" value="1"/>
</dbReference>
<evidence type="ECO:0000313" key="3">
    <source>
        <dbReference type="Proteomes" id="UP000316798"/>
    </source>
</evidence>
<dbReference type="Gene3D" id="3.30.450.40">
    <property type="match status" value="1"/>
</dbReference>
<evidence type="ECO:0000313" key="2">
    <source>
        <dbReference type="EMBL" id="QDL39056.1"/>
    </source>
</evidence>
<dbReference type="Proteomes" id="UP000316798">
    <property type="component" value="Chromosome"/>
</dbReference>
<gene>
    <name evidence="2" type="ORF">EUB48_18460</name>
</gene>
<dbReference type="InterPro" id="IPR007435">
    <property type="entry name" value="DUF484"/>
</dbReference>
<dbReference type="PANTHER" id="PTHR38765:SF1">
    <property type="entry name" value="DUF484 DOMAIN-CONTAINING PROTEIN"/>
    <property type="match status" value="1"/>
</dbReference>
<keyword evidence="1" id="KW-0175">Coiled coil</keyword>
<reference evidence="2 3" key="1">
    <citation type="submission" date="2019-01" db="EMBL/GenBank/DDBJ databases">
        <title>Genomic insights into a novel species Rhodoferax sp.</title>
        <authorList>
            <person name="Jin L."/>
        </authorList>
    </citation>
    <scope>NUCLEOTIDE SEQUENCE [LARGE SCALE GENOMIC DNA]</scope>
    <source>
        <strain evidence="2 3">CHu59-6-5</strain>
    </source>
</reference>